<accession>A0ABP3ES22</accession>
<reference evidence="2" key="1">
    <citation type="journal article" date="2019" name="Int. J. Syst. Evol. Microbiol.">
        <title>The Global Catalogue of Microorganisms (GCM) 10K type strain sequencing project: providing services to taxonomists for standard genome sequencing and annotation.</title>
        <authorList>
            <consortium name="The Broad Institute Genomics Platform"/>
            <consortium name="The Broad Institute Genome Sequencing Center for Infectious Disease"/>
            <person name="Wu L."/>
            <person name="Ma J."/>
        </authorList>
    </citation>
    <scope>NUCLEOTIDE SEQUENCE [LARGE SCALE GENOMIC DNA]</scope>
    <source>
        <strain evidence="2">JCM 10425</strain>
    </source>
</reference>
<keyword evidence="2" id="KW-1185">Reference proteome</keyword>
<sequence length="145" mass="15514">MAADFEYFVASPDRIASLDLGRGPVGQLPSATAADLPGVDPAVVLLALVEVLSTEEYEALLAKGPGEVVHDGGDSGPWVIAIDDFVVAAIQGADGDPEMEWDDAVALWSGLTEIDEDTLLETTDQLRRLCGHVDAEHRLYCWAKH</sequence>
<name>A0ABP3ES22_9ACTN</name>
<proteinExistence type="predicted"/>
<dbReference type="EMBL" id="BAAAGX010000031">
    <property type="protein sequence ID" value="GAA0271401.1"/>
    <property type="molecule type" value="Genomic_DNA"/>
</dbReference>
<gene>
    <name evidence="1" type="ORF">GCM10009539_68370</name>
</gene>
<dbReference type="Proteomes" id="UP001500967">
    <property type="component" value="Unassembled WGS sequence"/>
</dbReference>
<evidence type="ECO:0000313" key="2">
    <source>
        <dbReference type="Proteomes" id="UP001500967"/>
    </source>
</evidence>
<protein>
    <submittedName>
        <fullName evidence="1">Uncharacterized protein</fullName>
    </submittedName>
</protein>
<organism evidence="1 2">
    <name type="scientific">Cryptosporangium japonicum</name>
    <dbReference type="NCBI Taxonomy" id="80872"/>
    <lineage>
        <taxon>Bacteria</taxon>
        <taxon>Bacillati</taxon>
        <taxon>Actinomycetota</taxon>
        <taxon>Actinomycetes</taxon>
        <taxon>Cryptosporangiales</taxon>
        <taxon>Cryptosporangiaceae</taxon>
        <taxon>Cryptosporangium</taxon>
    </lineage>
</organism>
<comment type="caution">
    <text evidence="1">The sequence shown here is derived from an EMBL/GenBank/DDBJ whole genome shotgun (WGS) entry which is preliminary data.</text>
</comment>
<evidence type="ECO:0000313" key="1">
    <source>
        <dbReference type="EMBL" id="GAA0271401.1"/>
    </source>
</evidence>
<dbReference type="RefSeq" id="WP_344653087.1">
    <property type="nucleotide sequence ID" value="NZ_BAAAGX010000031.1"/>
</dbReference>